<dbReference type="KEGG" id="bsc:COCSADRAFT_291793"/>
<dbReference type="Proteomes" id="UP000016934">
    <property type="component" value="Unassembled WGS sequence"/>
</dbReference>
<gene>
    <name evidence="1" type="ORF">COCSADRAFT_291793</name>
</gene>
<proteinExistence type="predicted"/>
<dbReference type="RefSeq" id="XP_007697272.1">
    <property type="nucleotide sequence ID" value="XM_007699082.1"/>
</dbReference>
<organism evidence="1 2">
    <name type="scientific">Cochliobolus sativus (strain ND90Pr / ATCC 201652)</name>
    <name type="common">Common root rot and spot blotch fungus</name>
    <name type="synonym">Bipolaris sorokiniana</name>
    <dbReference type="NCBI Taxonomy" id="665912"/>
    <lineage>
        <taxon>Eukaryota</taxon>
        <taxon>Fungi</taxon>
        <taxon>Dikarya</taxon>
        <taxon>Ascomycota</taxon>
        <taxon>Pezizomycotina</taxon>
        <taxon>Dothideomycetes</taxon>
        <taxon>Pleosporomycetidae</taxon>
        <taxon>Pleosporales</taxon>
        <taxon>Pleosporineae</taxon>
        <taxon>Pleosporaceae</taxon>
        <taxon>Bipolaris</taxon>
    </lineage>
</organism>
<accession>M2SKI8</accession>
<dbReference type="AlphaFoldDB" id="M2SKI8"/>
<reference evidence="2" key="2">
    <citation type="journal article" date="2013" name="PLoS Genet.">
        <title>Comparative genome structure, secondary metabolite, and effector coding capacity across Cochliobolus pathogens.</title>
        <authorList>
            <person name="Condon B.J."/>
            <person name="Leng Y."/>
            <person name="Wu D."/>
            <person name="Bushley K.E."/>
            <person name="Ohm R.A."/>
            <person name="Otillar R."/>
            <person name="Martin J."/>
            <person name="Schackwitz W."/>
            <person name="Grimwood J."/>
            <person name="MohdZainudin N."/>
            <person name="Xue C."/>
            <person name="Wang R."/>
            <person name="Manning V.A."/>
            <person name="Dhillon B."/>
            <person name="Tu Z.J."/>
            <person name="Steffenson B.J."/>
            <person name="Salamov A."/>
            <person name="Sun H."/>
            <person name="Lowry S."/>
            <person name="LaButti K."/>
            <person name="Han J."/>
            <person name="Copeland A."/>
            <person name="Lindquist E."/>
            <person name="Barry K."/>
            <person name="Schmutz J."/>
            <person name="Baker S.E."/>
            <person name="Ciuffetti L.M."/>
            <person name="Grigoriev I.V."/>
            <person name="Zhong S."/>
            <person name="Turgeon B.G."/>
        </authorList>
    </citation>
    <scope>NUCLEOTIDE SEQUENCE [LARGE SCALE GENOMIC DNA]</scope>
    <source>
        <strain evidence="2">ND90Pr / ATCC 201652</strain>
    </source>
</reference>
<name>M2SKI8_COCSN</name>
<dbReference type="OMA" id="YMVASSG"/>
<dbReference type="OrthoDB" id="10390463at2759"/>
<keyword evidence="2" id="KW-1185">Reference proteome</keyword>
<dbReference type="EMBL" id="KB445639">
    <property type="protein sequence ID" value="EMD67673.1"/>
    <property type="molecule type" value="Genomic_DNA"/>
</dbReference>
<evidence type="ECO:0000313" key="2">
    <source>
        <dbReference type="Proteomes" id="UP000016934"/>
    </source>
</evidence>
<dbReference type="HOGENOM" id="CLU_138043_0_0_1"/>
<protein>
    <submittedName>
        <fullName evidence="1">Uncharacterized protein</fullName>
    </submittedName>
</protein>
<evidence type="ECO:0000313" key="1">
    <source>
        <dbReference type="EMBL" id="EMD67673.1"/>
    </source>
</evidence>
<sequence length="163" mass="18098">MTTVIYRSIAAYAQWIYMVASSGGLPFFDNKAFWGLVTLMHPLSAFGCPHRWSSLPTSRERATPPRNSIEVSRSTLELVSHSRVTFRMQTLCGVCTTSRRPKSYHDLRQCHPRLLSPGGRDTLCDTQNSSSAPSTSPSGIEAMKVLTTRTFVEPELQVSYPAA</sequence>
<reference evidence="1 2" key="1">
    <citation type="journal article" date="2012" name="PLoS Pathog.">
        <title>Diverse lifestyles and strategies of plant pathogenesis encoded in the genomes of eighteen Dothideomycetes fungi.</title>
        <authorList>
            <person name="Ohm R.A."/>
            <person name="Feau N."/>
            <person name="Henrissat B."/>
            <person name="Schoch C.L."/>
            <person name="Horwitz B.A."/>
            <person name="Barry K.W."/>
            <person name="Condon B.J."/>
            <person name="Copeland A.C."/>
            <person name="Dhillon B."/>
            <person name="Glaser F."/>
            <person name="Hesse C.N."/>
            <person name="Kosti I."/>
            <person name="LaButti K."/>
            <person name="Lindquist E.A."/>
            <person name="Lucas S."/>
            <person name="Salamov A.A."/>
            <person name="Bradshaw R.E."/>
            <person name="Ciuffetti L."/>
            <person name="Hamelin R.C."/>
            <person name="Kema G.H.J."/>
            <person name="Lawrence C."/>
            <person name="Scott J.A."/>
            <person name="Spatafora J.W."/>
            <person name="Turgeon B.G."/>
            <person name="de Wit P.J.G.M."/>
            <person name="Zhong S."/>
            <person name="Goodwin S.B."/>
            <person name="Grigoriev I.V."/>
        </authorList>
    </citation>
    <scope>NUCLEOTIDE SEQUENCE [LARGE SCALE GENOMIC DNA]</scope>
    <source>
        <strain evidence="2">ND90Pr / ATCC 201652</strain>
    </source>
</reference>
<dbReference type="GeneID" id="19136011"/>